<dbReference type="OrthoDB" id="316855at2157"/>
<evidence type="ECO:0000313" key="2">
    <source>
        <dbReference type="EMBL" id="AUG48545.1"/>
    </source>
</evidence>
<feature type="domain" description="DUF7845" evidence="1">
    <location>
        <begin position="4"/>
        <end position="335"/>
    </location>
</feature>
<dbReference type="EMBL" id="CP019154">
    <property type="protein sequence ID" value="AUG48545.1"/>
    <property type="molecule type" value="Genomic_DNA"/>
</dbReference>
<protein>
    <submittedName>
        <fullName evidence="2">MarR family transcriptional regulator</fullName>
    </submittedName>
</protein>
<organism evidence="2 3">
    <name type="scientific">Haloarcula taiwanensis</name>
    <dbReference type="NCBI Taxonomy" id="1932004"/>
    <lineage>
        <taxon>Archaea</taxon>
        <taxon>Methanobacteriati</taxon>
        <taxon>Methanobacteriota</taxon>
        <taxon>Stenosarchaea group</taxon>
        <taxon>Halobacteria</taxon>
        <taxon>Halobacteriales</taxon>
        <taxon>Haloarculaceae</taxon>
        <taxon>Haloarcula</taxon>
    </lineage>
</organism>
<dbReference type="InterPro" id="IPR057167">
    <property type="entry name" value="DUF7845"/>
</dbReference>
<proteinExistence type="predicted"/>
<reference evidence="2 3" key="1">
    <citation type="submission" date="2017-01" db="EMBL/GenBank/DDBJ databases">
        <title>A Red Light-Sensitive Sensory Rhodopsin I From Haloarcula taiwanensis, A New Haloarchaeon Isolated From Taiwan.</title>
        <authorList>
            <person name="Yang C.-S."/>
            <person name="Han Y.-A."/>
            <person name="Chen P.-C."/>
            <person name="Ng W.V."/>
            <person name="Chen T.-W."/>
        </authorList>
    </citation>
    <scope>NUCLEOTIDE SEQUENCE [LARGE SCALE GENOMIC DNA]</scope>
    <source>
        <strain evidence="2 3">Taiwanensis</strain>
    </source>
</reference>
<sequence>MRTIGLAPHELHANLLFNSDGLAPFFALDSEVKAGEGSKSGEFLQDGERWVVRLSYQDSNIVHPGERTPQGTDWQLQTMREYRLKVARHPEEDSVGQQDFVAHVAPRWPGMQGERDDGSRIEIPVPDGFGEGVNVRVKGSNIEFHRYPELLQRAAIEIGVTGRYFEEPHPYSNVQDAEKYARVHRDASGPVHARDGPIAAMGHLLESDRRGYRKIVQNDDDERGRNLLGYYHTATLGPKRIREAFPDHHLPKEVKHYYAREALSVPDDHPLSHPKVGSSLQASLLDDDETVRWRDLETLERELDQTVLSVLADAGIDIAPSGSGPFVEDSYFEPEVDHSGPEPVGLDLTRVEQKQESVVVRHLSDGLSPVQWEALEMLVADGGQVAPADIADEYSRHVESVRRALREMEDLVISDYADVSLRSEYVAEMVHAAVDEAREATRRAVDTAAKAAEAAERGLENTMSAFIAWAARHGIDVKDAREAQMTLRFGEIEKHGKAIREGFRVWKDAGMPEERYRQAQVQLADGSRGTAWRWLATG</sequence>
<gene>
    <name evidence="2" type="ORF">BVU17_13790</name>
</gene>
<keyword evidence="3" id="KW-1185">Reference proteome</keyword>
<accession>A0A2H5A1F2</accession>
<dbReference type="KEGG" id="hta:BVU17_13790"/>
<dbReference type="Pfam" id="PF25227">
    <property type="entry name" value="DUF7845"/>
    <property type="match status" value="1"/>
</dbReference>
<evidence type="ECO:0000313" key="3">
    <source>
        <dbReference type="Proteomes" id="UP000242917"/>
    </source>
</evidence>
<evidence type="ECO:0000259" key="1">
    <source>
        <dbReference type="Pfam" id="PF25227"/>
    </source>
</evidence>
<dbReference type="AlphaFoldDB" id="A0A2H5A1F2"/>
<dbReference type="Proteomes" id="UP000242917">
    <property type="component" value="Chromosome I"/>
</dbReference>
<name>A0A2H5A1F2_9EURY</name>